<feature type="region of interest" description="Disordered" evidence="1">
    <location>
        <begin position="100"/>
        <end position="145"/>
    </location>
</feature>
<reference evidence="2 3" key="1">
    <citation type="journal article" date="2014" name="Agronomy (Basel)">
        <title>A Draft Genome Sequence for Ensete ventricosum, the Drought-Tolerant Tree Against Hunger.</title>
        <authorList>
            <person name="Harrison J."/>
            <person name="Moore K.A."/>
            <person name="Paszkiewicz K."/>
            <person name="Jones T."/>
            <person name="Grant M."/>
            <person name="Ambacheew D."/>
            <person name="Muzemil S."/>
            <person name="Studholme D.J."/>
        </authorList>
    </citation>
    <scope>NUCLEOTIDE SEQUENCE [LARGE SCALE GENOMIC DNA]</scope>
</reference>
<comment type="caution">
    <text evidence="2">The sequence shown here is derived from an EMBL/GenBank/DDBJ whole genome shotgun (WGS) entry which is preliminary data.</text>
</comment>
<proteinExistence type="predicted"/>
<organism evidence="2 3">
    <name type="scientific">Ensete ventricosum</name>
    <name type="common">Abyssinian banana</name>
    <name type="synonym">Musa ensete</name>
    <dbReference type="NCBI Taxonomy" id="4639"/>
    <lineage>
        <taxon>Eukaryota</taxon>
        <taxon>Viridiplantae</taxon>
        <taxon>Streptophyta</taxon>
        <taxon>Embryophyta</taxon>
        <taxon>Tracheophyta</taxon>
        <taxon>Spermatophyta</taxon>
        <taxon>Magnoliopsida</taxon>
        <taxon>Liliopsida</taxon>
        <taxon>Zingiberales</taxon>
        <taxon>Musaceae</taxon>
        <taxon>Ensete</taxon>
    </lineage>
</organism>
<evidence type="ECO:0000313" key="2">
    <source>
        <dbReference type="EMBL" id="RRT31605.1"/>
    </source>
</evidence>
<accession>A0A426WWG8</accession>
<sequence length="145" mass="15972">MNSGTSPGDLAERVNSGTIPGDFAERVNLGTNPRDLAENVNSSISPRDLAERVKSCTNPGDLAENVNSGTSPGDLAERLRPHLFILPLFHFSLGSPLATQRPLEAPKASSKKLKRHPWKLRRPHPRGRSMHRLSRPMIRLGGTRR</sequence>
<evidence type="ECO:0000256" key="1">
    <source>
        <dbReference type="SAM" id="MobiDB-lite"/>
    </source>
</evidence>
<feature type="compositionally biased region" description="Basic residues" evidence="1">
    <location>
        <begin position="109"/>
        <end position="134"/>
    </location>
</feature>
<dbReference type="Proteomes" id="UP000287651">
    <property type="component" value="Unassembled WGS sequence"/>
</dbReference>
<dbReference type="EMBL" id="AMZH03037681">
    <property type="protein sequence ID" value="RRT31605.1"/>
    <property type="molecule type" value="Genomic_DNA"/>
</dbReference>
<dbReference type="AlphaFoldDB" id="A0A426WWG8"/>
<name>A0A426WWG8_ENSVE</name>
<gene>
    <name evidence="2" type="ORF">B296_00050950</name>
</gene>
<feature type="region of interest" description="Disordered" evidence="1">
    <location>
        <begin position="1"/>
        <end position="29"/>
    </location>
</feature>
<protein>
    <submittedName>
        <fullName evidence="2">Uncharacterized protein</fullName>
    </submittedName>
</protein>
<evidence type="ECO:0000313" key="3">
    <source>
        <dbReference type="Proteomes" id="UP000287651"/>
    </source>
</evidence>